<dbReference type="GO" id="GO:0003723">
    <property type="term" value="F:RNA binding"/>
    <property type="evidence" value="ECO:0007669"/>
    <property type="project" value="InterPro"/>
</dbReference>
<evidence type="ECO:0000313" key="2">
    <source>
        <dbReference type="EMBL" id="CEM33711.1"/>
    </source>
</evidence>
<dbReference type="EMBL" id="CDMY01000791">
    <property type="protein sequence ID" value="CEM33711.1"/>
    <property type="molecule type" value="Genomic_DNA"/>
</dbReference>
<dbReference type="VEuPathDB" id="CryptoDB:Vbra_18619"/>
<keyword evidence="3" id="KW-1185">Reference proteome</keyword>
<dbReference type="SUPFAM" id="SSF56808">
    <property type="entry name" value="Ribosomal protein L1"/>
    <property type="match status" value="1"/>
</dbReference>
<name>A0A0G4GSU8_VITBC</name>
<dbReference type="AlphaFoldDB" id="A0A0G4GSU8"/>
<accession>A0A0G4GSU8</accession>
<dbReference type="Gene3D" id="3.40.50.790">
    <property type="match status" value="1"/>
</dbReference>
<protein>
    <recommendedName>
        <fullName evidence="4">Ribosomal protein L1</fullName>
    </recommendedName>
</protein>
<organism evidence="2 3">
    <name type="scientific">Vitrella brassicaformis (strain CCMP3155)</name>
    <dbReference type="NCBI Taxonomy" id="1169540"/>
    <lineage>
        <taxon>Eukaryota</taxon>
        <taxon>Sar</taxon>
        <taxon>Alveolata</taxon>
        <taxon>Colpodellida</taxon>
        <taxon>Vitrellaceae</taxon>
        <taxon>Vitrella</taxon>
    </lineage>
</organism>
<dbReference type="OMA" id="KKDTIRH"/>
<feature type="region of interest" description="Disordered" evidence="1">
    <location>
        <begin position="258"/>
        <end position="343"/>
    </location>
</feature>
<feature type="compositionally biased region" description="Basic residues" evidence="1">
    <location>
        <begin position="334"/>
        <end position="343"/>
    </location>
</feature>
<evidence type="ECO:0000313" key="3">
    <source>
        <dbReference type="Proteomes" id="UP000041254"/>
    </source>
</evidence>
<sequence>MDSASAPLASGSTTEKAVKALVQHVAAKNAPKNELLAANEETISLYISLEKIPDKRREKPFLIPVPHSIYPEDVDICVFIKDSAKANLKDQLQNKHIQGGGSIKLLPVGKLRRNFKTAAQRRELCRSYDVFICDDRVVEMMPSYLGKPFFQTKKSPIPVKLTLANWFEAVENVKNSTILRIPPGPCCSVKIGRCNMDPAHIVANALRVIEEVTSIFSTPRFHNTISAISVKATDSVALPIYVADKYNAAVREAAAAKEDQGAAAASPAAVRPSKKRAMAQQVSDDGAPQPAQKRVRSEPSSGQEGQRGSAAASGKKVRQDGKGVSRAGAGLTGSKKRKAGAKL</sequence>
<dbReference type="InterPro" id="IPR016095">
    <property type="entry name" value="Ribosomal_uL1_3-a/b-sand"/>
</dbReference>
<gene>
    <name evidence="2" type="ORF">Vbra_18619</name>
</gene>
<dbReference type="Proteomes" id="UP000041254">
    <property type="component" value="Unassembled WGS sequence"/>
</dbReference>
<dbReference type="Gene3D" id="3.30.190.20">
    <property type="match status" value="1"/>
</dbReference>
<proteinExistence type="predicted"/>
<dbReference type="OrthoDB" id="10251727at2759"/>
<dbReference type="InterPro" id="IPR023674">
    <property type="entry name" value="Ribosomal_uL1-like"/>
</dbReference>
<dbReference type="InParanoid" id="A0A0G4GSU8"/>
<dbReference type="PhylomeDB" id="A0A0G4GSU8"/>
<dbReference type="PANTHER" id="PTHR23105">
    <property type="entry name" value="RIBOSOMAL PROTEIN L7AE FAMILY MEMBER"/>
    <property type="match status" value="1"/>
</dbReference>
<dbReference type="InterPro" id="IPR028364">
    <property type="entry name" value="Ribosomal_uL1/biogenesis"/>
</dbReference>
<evidence type="ECO:0008006" key="4">
    <source>
        <dbReference type="Google" id="ProtNLM"/>
    </source>
</evidence>
<dbReference type="InterPro" id="IPR050257">
    <property type="entry name" value="eL8/uL1-like"/>
</dbReference>
<reference evidence="2 3" key="1">
    <citation type="submission" date="2014-11" db="EMBL/GenBank/DDBJ databases">
        <authorList>
            <person name="Zhu J."/>
            <person name="Qi W."/>
            <person name="Song R."/>
        </authorList>
    </citation>
    <scope>NUCLEOTIDE SEQUENCE [LARGE SCALE GENOMIC DNA]</scope>
</reference>
<dbReference type="CDD" id="cd00403">
    <property type="entry name" value="Ribosomal_L1"/>
    <property type="match status" value="1"/>
</dbReference>
<evidence type="ECO:0000256" key="1">
    <source>
        <dbReference type="SAM" id="MobiDB-lite"/>
    </source>
</evidence>
<dbReference type="STRING" id="1169540.A0A0G4GSU8"/>
<dbReference type="Pfam" id="PF00687">
    <property type="entry name" value="Ribosomal_L1"/>
    <property type="match status" value="1"/>
</dbReference>